<name>A0A371DGZ0_9APHY</name>
<sequence length="594" mass="66627">MSKFLSTLKQLLLAFDWSLSPDNCLFAMPVMRSNQKRLGAVPTHNRSIDDLPNEVLIQIFKFVLAVNKDKEPVLRVGSHGAPPVNTSRICLITFVCRRWRSLARDYPHFWSRIDGTKRDRLDLFLRLSRSVPVSLVLSAELPDIGDILALQGPRIRRLDLAVPPPMAAMVPLLLSFTATSLDCLTIAYSQDVQDSDRPSDPVALFDSEVVPLKALMIYNAPNWLPQNHFPKLTHLHMGLRTHCDHPRISSVCDFLRNTPNLTHLHIHGIPSLRRFTHRPVPAAPVSLPNLRSLTVAFGAFDAAIALATSLVVPSDIYCCLDHLMVFSDGPVAHLPKSPPLDALDGMTMLQLAADDHILHLVAESPSSGFWLQAYIASITLSWGAWLDDLHASLPLWRITTFHVFVGGNRYLLFSLLRHMPSLVELGVRLQRDYEETDVAPDESVARSLYLHLSDAAVCRDLRTLKVDIMVYNASSLVNVRVSELVHMTTNRGLQGSPLDCVIIQPFAGATRIETSGTALLSRLREALTSITHVQEVDLRRPGPPCVTFGKRQCWRDGDFNEYWRLNMMQRAVCRLPGKCSRELVEFEEADFTIM</sequence>
<accession>A0A371DGZ0</accession>
<dbReference type="InterPro" id="IPR001810">
    <property type="entry name" value="F-box_dom"/>
</dbReference>
<organism evidence="2 3">
    <name type="scientific">Lentinus brumalis</name>
    <dbReference type="NCBI Taxonomy" id="2498619"/>
    <lineage>
        <taxon>Eukaryota</taxon>
        <taxon>Fungi</taxon>
        <taxon>Dikarya</taxon>
        <taxon>Basidiomycota</taxon>
        <taxon>Agaricomycotina</taxon>
        <taxon>Agaricomycetes</taxon>
        <taxon>Polyporales</taxon>
        <taxon>Polyporaceae</taxon>
        <taxon>Lentinus</taxon>
    </lineage>
</organism>
<keyword evidence="3" id="KW-1185">Reference proteome</keyword>
<protein>
    <recommendedName>
        <fullName evidence="1">F-box domain-containing protein</fullName>
    </recommendedName>
</protein>
<proteinExistence type="predicted"/>
<dbReference type="OrthoDB" id="2754196at2759"/>
<dbReference type="EMBL" id="KZ857393">
    <property type="protein sequence ID" value="RDX51807.1"/>
    <property type="molecule type" value="Genomic_DNA"/>
</dbReference>
<dbReference type="PANTHER" id="PTHR38926:SF5">
    <property type="entry name" value="F-BOX AND LEUCINE-RICH REPEAT PROTEIN 6"/>
    <property type="match status" value="1"/>
</dbReference>
<dbReference type="PANTHER" id="PTHR38926">
    <property type="entry name" value="F-BOX DOMAIN CONTAINING PROTEIN, EXPRESSED"/>
    <property type="match status" value="1"/>
</dbReference>
<dbReference type="InterPro" id="IPR036047">
    <property type="entry name" value="F-box-like_dom_sf"/>
</dbReference>
<gene>
    <name evidence="2" type="ORF">OH76DRAFT_1417154</name>
</gene>
<dbReference type="Proteomes" id="UP000256964">
    <property type="component" value="Unassembled WGS sequence"/>
</dbReference>
<feature type="domain" description="F-box" evidence="1">
    <location>
        <begin position="48"/>
        <end position="114"/>
    </location>
</feature>
<evidence type="ECO:0000313" key="3">
    <source>
        <dbReference type="Proteomes" id="UP000256964"/>
    </source>
</evidence>
<reference evidence="2 3" key="1">
    <citation type="journal article" date="2018" name="Biotechnol. Biofuels">
        <title>Integrative visual omics of the white-rot fungus Polyporus brumalis exposes the biotechnological potential of its oxidative enzymes for delignifying raw plant biomass.</title>
        <authorList>
            <person name="Miyauchi S."/>
            <person name="Rancon A."/>
            <person name="Drula E."/>
            <person name="Hage H."/>
            <person name="Chaduli D."/>
            <person name="Favel A."/>
            <person name="Grisel S."/>
            <person name="Henrissat B."/>
            <person name="Herpoel-Gimbert I."/>
            <person name="Ruiz-Duenas F.J."/>
            <person name="Chevret D."/>
            <person name="Hainaut M."/>
            <person name="Lin J."/>
            <person name="Wang M."/>
            <person name="Pangilinan J."/>
            <person name="Lipzen A."/>
            <person name="Lesage-Meessen L."/>
            <person name="Navarro D."/>
            <person name="Riley R."/>
            <person name="Grigoriev I.V."/>
            <person name="Zhou S."/>
            <person name="Raouche S."/>
            <person name="Rosso M.N."/>
        </authorList>
    </citation>
    <scope>NUCLEOTIDE SEQUENCE [LARGE SCALE GENOMIC DNA]</scope>
    <source>
        <strain evidence="2 3">BRFM 1820</strain>
    </source>
</reference>
<dbReference type="AlphaFoldDB" id="A0A371DGZ0"/>
<evidence type="ECO:0000313" key="2">
    <source>
        <dbReference type="EMBL" id="RDX51807.1"/>
    </source>
</evidence>
<dbReference type="Gene3D" id="1.20.1280.50">
    <property type="match status" value="1"/>
</dbReference>
<evidence type="ECO:0000259" key="1">
    <source>
        <dbReference type="Pfam" id="PF12937"/>
    </source>
</evidence>
<dbReference type="SUPFAM" id="SSF52047">
    <property type="entry name" value="RNI-like"/>
    <property type="match status" value="1"/>
</dbReference>
<dbReference type="Pfam" id="PF12937">
    <property type="entry name" value="F-box-like"/>
    <property type="match status" value="1"/>
</dbReference>
<dbReference type="SUPFAM" id="SSF81383">
    <property type="entry name" value="F-box domain"/>
    <property type="match status" value="1"/>
</dbReference>